<keyword evidence="3" id="KW-0949">S-adenosyl-L-methionine</keyword>
<evidence type="ECO:0000313" key="4">
    <source>
        <dbReference type="EMBL" id="TCN87013.1"/>
    </source>
</evidence>
<proteinExistence type="inferred from homology"/>
<reference evidence="4 5" key="1">
    <citation type="submission" date="2019-03" db="EMBL/GenBank/DDBJ databases">
        <title>Freshwater and sediment microbial communities from various areas in North America, analyzing microbe dynamics in response to fracking.</title>
        <authorList>
            <person name="Lamendella R."/>
        </authorList>
    </citation>
    <scope>NUCLEOTIDE SEQUENCE [LARGE SCALE GENOMIC DNA]</scope>
    <source>
        <strain evidence="4 5">74A</strain>
    </source>
</reference>
<comment type="catalytic activity">
    <reaction evidence="3">
        <text>guanosine(966) in 16S rRNA + S-adenosyl-L-methionine = N(2)-methylguanosine(966) in 16S rRNA + S-adenosyl-L-homocysteine + H(+)</text>
        <dbReference type="Rhea" id="RHEA:23548"/>
        <dbReference type="Rhea" id="RHEA-COMP:10211"/>
        <dbReference type="Rhea" id="RHEA-COMP:10212"/>
        <dbReference type="ChEBI" id="CHEBI:15378"/>
        <dbReference type="ChEBI" id="CHEBI:57856"/>
        <dbReference type="ChEBI" id="CHEBI:59789"/>
        <dbReference type="ChEBI" id="CHEBI:74269"/>
        <dbReference type="ChEBI" id="CHEBI:74481"/>
        <dbReference type="EC" id="2.1.1.171"/>
    </reaction>
</comment>
<keyword evidence="3" id="KW-0698">rRNA processing</keyword>
<dbReference type="Pfam" id="PF03602">
    <property type="entry name" value="Cons_hypoth95"/>
    <property type="match status" value="1"/>
</dbReference>
<protein>
    <recommendedName>
        <fullName evidence="3">Ribosomal RNA small subunit methyltransferase D</fullName>
        <ecNumber evidence="3">2.1.1.171</ecNumber>
    </recommendedName>
</protein>
<dbReference type="OrthoDB" id="9803017at2"/>
<dbReference type="EMBL" id="SLWF01000005">
    <property type="protein sequence ID" value="TCN87013.1"/>
    <property type="molecule type" value="Genomic_DNA"/>
</dbReference>
<organism evidence="4 5">
    <name type="scientific">Shewanella fodinae</name>
    <dbReference type="NCBI Taxonomy" id="552357"/>
    <lineage>
        <taxon>Bacteria</taxon>
        <taxon>Pseudomonadati</taxon>
        <taxon>Pseudomonadota</taxon>
        <taxon>Gammaproteobacteria</taxon>
        <taxon>Alteromonadales</taxon>
        <taxon>Shewanellaceae</taxon>
        <taxon>Shewanella</taxon>
    </lineage>
</organism>
<dbReference type="InterPro" id="IPR029063">
    <property type="entry name" value="SAM-dependent_MTases_sf"/>
</dbReference>
<dbReference type="EC" id="2.1.1.171" evidence="3"/>
<evidence type="ECO:0000313" key="5">
    <source>
        <dbReference type="Proteomes" id="UP000294832"/>
    </source>
</evidence>
<accession>A0A4V2RSS2</accession>
<dbReference type="Proteomes" id="UP000294832">
    <property type="component" value="Unassembled WGS sequence"/>
</dbReference>
<dbReference type="SUPFAM" id="SSF53335">
    <property type="entry name" value="S-adenosyl-L-methionine-dependent methyltransferases"/>
    <property type="match status" value="1"/>
</dbReference>
<name>A0A4V2RSS2_9GAMM</name>
<dbReference type="AlphaFoldDB" id="A0A4V2RSS2"/>
<dbReference type="GO" id="GO:0052913">
    <property type="term" value="F:16S rRNA (guanine(966)-N(2))-methyltransferase activity"/>
    <property type="evidence" value="ECO:0007669"/>
    <property type="project" value="UniProtKB-EC"/>
</dbReference>
<dbReference type="RefSeq" id="WP_133038190.1">
    <property type="nucleotide sequence ID" value="NZ_SLWF01000005.1"/>
</dbReference>
<dbReference type="InterPro" id="IPR004398">
    <property type="entry name" value="RNA_MeTrfase_RsmD"/>
</dbReference>
<evidence type="ECO:0000256" key="2">
    <source>
        <dbReference type="ARBA" id="ARBA00022679"/>
    </source>
</evidence>
<dbReference type="Gene3D" id="3.40.50.150">
    <property type="entry name" value="Vaccinia Virus protein VP39"/>
    <property type="match status" value="1"/>
</dbReference>
<dbReference type="NCBIfam" id="TIGR00095">
    <property type="entry name" value="16S rRNA (guanine(966)-N(2))-methyltransferase RsmD"/>
    <property type="match status" value="1"/>
</dbReference>
<keyword evidence="5" id="KW-1185">Reference proteome</keyword>
<keyword evidence="1 3" id="KW-0489">Methyltransferase</keyword>
<dbReference type="CDD" id="cd02440">
    <property type="entry name" value="AdoMet_MTases"/>
    <property type="match status" value="1"/>
</dbReference>
<comment type="similarity">
    <text evidence="3">Belongs to the methyltransferase superfamily. RsmD family.</text>
</comment>
<keyword evidence="2 3" id="KW-0808">Transferase</keyword>
<gene>
    <name evidence="4" type="ORF">EDC91_10515</name>
</gene>
<evidence type="ECO:0000256" key="3">
    <source>
        <dbReference type="PIRNR" id="PIRNR004553"/>
    </source>
</evidence>
<dbReference type="PANTHER" id="PTHR43542:SF1">
    <property type="entry name" value="METHYLTRANSFERASE"/>
    <property type="match status" value="1"/>
</dbReference>
<evidence type="ECO:0000256" key="1">
    <source>
        <dbReference type="ARBA" id="ARBA00022603"/>
    </source>
</evidence>
<dbReference type="PIRSF" id="PIRSF004553">
    <property type="entry name" value="CHP00095"/>
    <property type="match status" value="1"/>
</dbReference>
<dbReference type="PANTHER" id="PTHR43542">
    <property type="entry name" value="METHYLTRANSFERASE"/>
    <property type="match status" value="1"/>
</dbReference>
<sequence>MARNRPGSGQVRIIAGQWRSRKLPIQDLEGLRPTTDRVRETLFNWLSGHLTGASVLDCFAGSGALSLEALSRYAAFARIHELQRSAADQLRRNLATLKCDNAEVLVGDTLQLLQRPVDKCFDIVFIDPPFRKGLAAPTIALLQQGWLNDDALIYVEVETELHGLQVPAQWQPLKEKHAGQVSYRLYRYQEQTA</sequence>
<comment type="function">
    <text evidence="3">Specifically methylates the guanine in position 966 of 16S rRNA in the assembled 30S particle.</text>
</comment>
<comment type="caution">
    <text evidence="4">The sequence shown here is derived from an EMBL/GenBank/DDBJ whole genome shotgun (WGS) entry which is preliminary data.</text>
</comment>